<evidence type="ECO:0000313" key="1">
    <source>
        <dbReference type="EMBL" id="TYI43694.1"/>
    </source>
</evidence>
<dbReference type="EMBL" id="CM017610">
    <property type="protein sequence ID" value="TYI43694.1"/>
    <property type="molecule type" value="Genomic_DNA"/>
</dbReference>
<sequence>MLCQASMLLARRPILVARAQPFSTDLPVAPSVDATFKEAWTKVIPNINPPKTPLFYTTSSSQSFLHPFQTHY</sequence>
<keyword evidence="2" id="KW-1185">Reference proteome</keyword>
<dbReference type="Proteomes" id="UP000322667">
    <property type="component" value="Chromosome A01"/>
</dbReference>
<dbReference type="AlphaFoldDB" id="A0A5D2RVZ6"/>
<accession>A0A5D2RVZ6</accession>
<evidence type="ECO:0000313" key="2">
    <source>
        <dbReference type="Proteomes" id="UP000322667"/>
    </source>
</evidence>
<organism evidence="1 2">
    <name type="scientific">Gossypium tomentosum</name>
    <name type="common">Hawaiian cotton</name>
    <name type="synonym">Gossypium sandvicense</name>
    <dbReference type="NCBI Taxonomy" id="34277"/>
    <lineage>
        <taxon>Eukaryota</taxon>
        <taxon>Viridiplantae</taxon>
        <taxon>Streptophyta</taxon>
        <taxon>Embryophyta</taxon>
        <taxon>Tracheophyta</taxon>
        <taxon>Spermatophyta</taxon>
        <taxon>Magnoliopsida</taxon>
        <taxon>eudicotyledons</taxon>
        <taxon>Gunneridae</taxon>
        <taxon>Pentapetalae</taxon>
        <taxon>rosids</taxon>
        <taxon>malvids</taxon>
        <taxon>Malvales</taxon>
        <taxon>Malvaceae</taxon>
        <taxon>Malvoideae</taxon>
        <taxon>Gossypium</taxon>
    </lineage>
</organism>
<protein>
    <submittedName>
        <fullName evidence="1">Uncharacterized protein</fullName>
    </submittedName>
</protein>
<gene>
    <name evidence="1" type="ORF">ES332_A01G186600v1</name>
</gene>
<name>A0A5D2RVZ6_GOSTO</name>
<proteinExistence type="predicted"/>
<reference evidence="1 2" key="1">
    <citation type="submission" date="2019-07" db="EMBL/GenBank/DDBJ databases">
        <title>WGS assembly of Gossypium tomentosum.</title>
        <authorList>
            <person name="Chen Z.J."/>
            <person name="Sreedasyam A."/>
            <person name="Ando A."/>
            <person name="Song Q."/>
            <person name="De L."/>
            <person name="Hulse-Kemp A."/>
            <person name="Ding M."/>
            <person name="Ye W."/>
            <person name="Kirkbride R."/>
            <person name="Jenkins J."/>
            <person name="Plott C."/>
            <person name="Lovell J."/>
            <person name="Lin Y.-M."/>
            <person name="Vaughn R."/>
            <person name="Liu B."/>
            <person name="Li W."/>
            <person name="Simpson S."/>
            <person name="Scheffler B."/>
            <person name="Saski C."/>
            <person name="Grover C."/>
            <person name="Hu G."/>
            <person name="Conover J."/>
            <person name="Carlson J."/>
            <person name="Shu S."/>
            <person name="Boston L."/>
            <person name="Williams M."/>
            <person name="Peterson D."/>
            <person name="Mcgee K."/>
            <person name="Jones D."/>
            <person name="Wendel J."/>
            <person name="Stelly D."/>
            <person name="Grimwood J."/>
            <person name="Schmutz J."/>
        </authorList>
    </citation>
    <scope>NUCLEOTIDE SEQUENCE [LARGE SCALE GENOMIC DNA]</scope>
    <source>
        <strain evidence="1">7179.01</strain>
    </source>
</reference>